<gene>
    <name evidence="2" type="ORF">GCM10025782_07690</name>
</gene>
<protein>
    <submittedName>
        <fullName evidence="2">Uncharacterized protein</fullName>
    </submittedName>
</protein>
<dbReference type="EMBL" id="BAABLO010000001">
    <property type="protein sequence ID" value="GAA4713892.1"/>
    <property type="molecule type" value="Genomic_DNA"/>
</dbReference>
<dbReference type="Proteomes" id="UP001500556">
    <property type="component" value="Unassembled WGS sequence"/>
</dbReference>
<keyword evidence="1" id="KW-0812">Transmembrane</keyword>
<dbReference type="RefSeq" id="WP_345501306.1">
    <property type="nucleotide sequence ID" value="NZ_BAABLO010000001.1"/>
</dbReference>
<evidence type="ECO:0000256" key="1">
    <source>
        <dbReference type="SAM" id="Phobius"/>
    </source>
</evidence>
<evidence type="ECO:0000313" key="3">
    <source>
        <dbReference type="Proteomes" id="UP001500556"/>
    </source>
</evidence>
<keyword evidence="3" id="KW-1185">Reference proteome</keyword>
<accession>A0ABP8XSB1</accession>
<name>A0ABP8XSB1_9MICO</name>
<reference evidence="3" key="1">
    <citation type="journal article" date="2019" name="Int. J. Syst. Evol. Microbiol.">
        <title>The Global Catalogue of Microorganisms (GCM) 10K type strain sequencing project: providing services to taxonomists for standard genome sequencing and annotation.</title>
        <authorList>
            <consortium name="The Broad Institute Genomics Platform"/>
            <consortium name="The Broad Institute Genome Sequencing Center for Infectious Disease"/>
            <person name="Wu L."/>
            <person name="Ma J."/>
        </authorList>
    </citation>
    <scope>NUCLEOTIDE SEQUENCE [LARGE SCALE GENOMIC DNA]</scope>
    <source>
        <strain evidence="3">JCM 18961</strain>
    </source>
</reference>
<keyword evidence="1" id="KW-1133">Transmembrane helix</keyword>
<feature type="transmembrane region" description="Helical" evidence="1">
    <location>
        <begin position="14"/>
        <end position="37"/>
    </location>
</feature>
<proteinExistence type="predicted"/>
<sequence>MIYAAIWRALPGPLAVRVLLAVVLVLAVVAFCFLWLFPRVAPLMPFNDNTVDPSAAVVVHGPGSPAAGAPVGAVAHLLATPSLAARR</sequence>
<organism evidence="2 3">
    <name type="scientific">Pedococcus ginsenosidimutans</name>
    <dbReference type="NCBI Taxonomy" id="490570"/>
    <lineage>
        <taxon>Bacteria</taxon>
        <taxon>Bacillati</taxon>
        <taxon>Actinomycetota</taxon>
        <taxon>Actinomycetes</taxon>
        <taxon>Micrococcales</taxon>
        <taxon>Intrasporangiaceae</taxon>
        <taxon>Pedococcus</taxon>
    </lineage>
</organism>
<comment type="caution">
    <text evidence="2">The sequence shown here is derived from an EMBL/GenBank/DDBJ whole genome shotgun (WGS) entry which is preliminary data.</text>
</comment>
<keyword evidence="1" id="KW-0472">Membrane</keyword>
<evidence type="ECO:0000313" key="2">
    <source>
        <dbReference type="EMBL" id="GAA4713892.1"/>
    </source>
</evidence>